<comment type="caution">
    <text evidence="1">The sequence shown here is derived from an EMBL/GenBank/DDBJ whole genome shotgun (WGS) entry which is preliminary data.</text>
</comment>
<proteinExistence type="predicted"/>
<evidence type="ECO:0000313" key="1">
    <source>
        <dbReference type="EMBL" id="MBL1409932.1"/>
    </source>
</evidence>
<dbReference type="Pfam" id="PF13650">
    <property type="entry name" value="Asp_protease_2"/>
    <property type="match status" value="1"/>
</dbReference>
<dbReference type="EMBL" id="JAERTY010000008">
    <property type="protein sequence ID" value="MBL1409932.1"/>
    <property type="molecule type" value="Genomic_DNA"/>
</dbReference>
<reference evidence="1 2" key="1">
    <citation type="submission" date="2021-01" db="EMBL/GenBank/DDBJ databases">
        <title>C459-1 draft genome sequence.</title>
        <authorList>
            <person name="Zhang X.-F."/>
        </authorList>
    </citation>
    <scope>NUCLEOTIDE SEQUENCE [LARGE SCALE GENOMIC DNA]</scope>
    <source>
        <strain evidence="2">C459-1</strain>
    </source>
</reference>
<dbReference type="InterPro" id="IPR021109">
    <property type="entry name" value="Peptidase_aspartic_dom_sf"/>
</dbReference>
<protein>
    <submittedName>
        <fullName evidence="1">Aspartyl protease family protein</fullName>
    </submittedName>
</protein>
<dbReference type="SUPFAM" id="SSF50630">
    <property type="entry name" value="Acid proteases"/>
    <property type="match status" value="1"/>
</dbReference>
<keyword evidence="1" id="KW-0378">Hydrolase</keyword>
<keyword evidence="1" id="KW-0645">Protease</keyword>
<name>A0ABS1R5F8_9SPHI</name>
<keyword evidence="2" id="KW-1185">Reference proteome</keyword>
<dbReference type="Gene3D" id="2.40.70.10">
    <property type="entry name" value="Acid Proteases"/>
    <property type="match status" value="2"/>
</dbReference>
<organism evidence="1 2">
    <name type="scientific">Sphingobacterium faecale</name>
    <dbReference type="NCBI Taxonomy" id="2803775"/>
    <lineage>
        <taxon>Bacteria</taxon>
        <taxon>Pseudomonadati</taxon>
        <taxon>Bacteroidota</taxon>
        <taxon>Sphingobacteriia</taxon>
        <taxon>Sphingobacteriales</taxon>
        <taxon>Sphingobacteriaceae</taxon>
        <taxon>Sphingobacterium</taxon>
    </lineage>
</organism>
<gene>
    <name evidence="1" type="ORF">JKG61_14330</name>
</gene>
<accession>A0ABS1R5F8</accession>
<dbReference type="GO" id="GO:0006508">
    <property type="term" value="P:proteolysis"/>
    <property type="evidence" value="ECO:0007669"/>
    <property type="project" value="UniProtKB-KW"/>
</dbReference>
<dbReference type="InterPro" id="IPR034122">
    <property type="entry name" value="Retropepsin-like_bacterial"/>
</dbReference>
<dbReference type="GO" id="GO:0008233">
    <property type="term" value="F:peptidase activity"/>
    <property type="evidence" value="ECO:0007669"/>
    <property type="project" value="UniProtKB-KW"/>
</dbReference>
<dbReference type="Proteomes" id="UP000625283">
    <property type="component" value="Unassembled WGS sequence"/>
</dbReference>
<sequence length="428" mass="48279">MKTISLNLKSVNCILITLLLFCQHTLGQSKTPVFNNIYMLIEQKNFFSARDLYKSQQSTLTEPNQKIIEAILDNAFNNLSESNIKIDKLNDQYRNLPDSIQLKLDRVQTDNYIKLFQYKNAENAFSKILNKHAKLLSGEELDDVKNSHSIWTTLANENPQRVFISETNILKLFKDKVGLNNLRISTANNAFDFVFDTGANLSTISKSIADSLGVKLFPSFISVKAITGHEVQAQLGICPEVSLGTIKIENIIFLVMDDEALSFPTINYHIKGILGFPVITALREIKITNDDFLIVPKTADDRNVVSNMAFDELTPLIFIDGMHFSFDTGASGSILYSNFFRKFQKEIDMKYTSGKINLGGAGGTREFEGYMVSLDSLYDNGVLFLNNVPVLKEKIIDRETVYGNIGQDFIKNFSAITINFQNMNIEFN</sequence>
<evidence type="ECO:0000313" key="2">
    <source>
        <dbReference type="Proteomes" id="UP000625283"/>
    </source>
</evidence>
<dbReference type="RefSeq" id="WP_202103646.1">
    <property type="nucleotide sequence ID" value="NZ_JAERTY010000008.1"/>
</dbReference>
<dbReference type="CDD" id="cd05483">
    <property type="entry name" value="retropepsin_like_bacteria"/>
    <property type="match status" value="1"/>
</dbReference>